<dbReference type="InterPro" id="IPR036280">
    <property type="entry name" value="Multihaem_cyt_sf"/>
</dbReference>
<accession>A0A1V1P9X3</accession>
<dbReference type="AlphaFoldDB" id="A0A1V1P9X3"/>
<keyword evidence="2" id="KW-1133">Transmembrane helix</keyword>
<comment type="caution">
    <text evidence="3">The sequence shown here is derived from an EMBL/GenBank/DDBJ whole genome shotgun (WGS) entry which is preliminary data.</text>
</comment>
<dbReference type="EMBL" id="ATBP01000263">
    <property type="protein sequence ID" value="ETR71485.1"/>
    <property type="molecule type" value="Genomic_DNA"/>
</dbReference>
<feature type="non-terminal residue" evidence="3">
    <location>
        <position position="1"/>
    </location>
</feature>
<feature type="transmembrane region" description="Helical" evidence="2">
    <location>
        <begin position="58"/>
        <end position="79"/>
    </location>
</feature>
<dbReference type="SUPFAM" id="SSF48695">
    <property type="entry name" value="Multiheme cytochromes"/>
    <property type="match status" value="1"/>
</dbReference>
<keyword evidence="1" id="KW-0732">Signal</keyword>
<reference evidence="4" key="1">
    <citation type="submission" date="2012-11" db="EMBL/GenBank/DDBJ databases">
        <authorList>
            <person name="Lucero-Rivera Y.E."/>
            <person name="Tovar-Ramirez D."/>
        </authorList>
    </citation>
    <scope>NUCLEOTIDE SEQUENCE [LARGE SCALE GENOMIC DNA]</scope>
    <source>
        <strain evidence="4">Araruama</strain>
    </source>
</reference>
<dbReference type="InterPro" id="IPR051829">
    <property type="entry name" value="Multiheme_Cytochr_ET"/>
</dbReference>
<dbReference type="Gene3D" id="3.90.10.10">
    <property type="entry name" value="Cytochrome C3"/>
    <property type="match status" value="1"/>
</dbReference>
<evidence type="ECO:0000256" key="2">
    <source>
        <dbReference type="SAM" id="Phobius"/>
    </source>
</evidence>
<feature type="transmembrane region" description="Helical" evidence="2">
    <location>
        <begin position="23"/>
        <end position="46"/>
    </location>
</feature>
<dbReference type="Proteomes" id="UP000189670">
    <property type="component" value="Unassembled WGS sequence"/>
</dbReference>
<evidence type="ECO:0000313" key="4">
    <source>
        <dbReference type="Proteomes" id="UP000189670"/>
    </source>
</evidence>
<dbReference type="Gene3D" id="1.10.760.10">
    <property type="entry name" value="Cytochrome c-like domain"/>
    <property type="match status" value="1"/>
</dbReference>
<protein>
    <submittedName>
        <fullName evidence="3">Cytochrome c family protein</fullName>
    </submittedName>
</protein>
<feature type="transmembrane region" description="Helical" evidence="2">
    <location>
        <begin position="99"/>
        <end position="121"/>
    </location>
</feature>
<dbReference type="GO" id="GO:0020037">
    <property type="term" value="F:heme binding"/>
    <property type="evidence" value="ECO:0007669"/>
    <property type="project" value="InterPro"/>
</dbReference>
<feature type="transmembrane region" description="Helical" evidence="2">
    <location>
        <begin position="128"/>
        <end position="147"/>
    </location>
</feature>
<proteinExistence type="predicted"/>
<evidence type="ECO:0000256" key="1">
    <source>
        <dbReference type="ARBA" id="ARBA00022729"/>
    </source>
</evidence>
<sequence>PGQWLETGNFWHGFFNPGFLPSLLFRTALTIVFAGIFGLLTATVGIEKESLRNDQVNYCAKWILLGLLTLPVFSHFYFYALPEQSMTMIQGASPEIQPIVILFLIISVMLAVCGGIMLLQLSRQTRKVLAYALLILGLVYMGSFEWIREASRKPFIIYNYMYANQMYKNDAEKLQKQGILKHAKWTRHKAITSENVLAAGHDLYLFACSSCHSIGGPMNDILTLTKKYDVHGIEALLTGQGKILSYMPRFYGTDQERSALAKYIVYELNQNTTAPAQPSMLTIPAVSSEKNVFDQYTLLAWANKGMHLHADCNGQFELGKSMGTIQAQLIHRDELPEHVMDGVDMTYSCESQNITGKMTYDDIAMTFVAKNVHVSAFDKDGRYNPYPVITIIAQDRQTNKCIARTQMIFAVSSAMACKNCHGGTWKHKGQTGVAMSTANDILHAHDRISKTSLIEDDAPKACNDCHELSTNTQILNLSSAIHGFHANYIDDDSENACMNCHASYNGKSLCYRGLHVDVGLTCVDCHGSLTDHALALLVHEQRKGKKTAKRYMKYLVPDKISNMEDIQSRKPWSQEPDCLTCHVDYETPEIVSGYNQWTETSDTLFRNLTGNAGIRCTACHGQPHSLYPASNIFDSNRDNIQALQYQSVARPIGGNGQCSVCHMINMQDNYHHKNMVQ</sequence>
<organism evidence="3 4">
    <name type="scientific">Candidatus Magnetoglobus multicellularis str. Araruama</name>
    <dbReference type="NCBI Taxonomy" id="890399"/>
    <lineage>
        <taxon>Bacteria</taxon>
        <taxon>Pseudomonadati</taxon>
        <taxon>Thermodesulfobacteriota</taxon>
        <taxon>Desulfobacteria</taxon>
        <taxon>Desulfobacterales</taxon>
        <taxon>Desulfobacteraceae</taxon>
        <taxon>Candidatus Magnetoglobus</taxon>
    </lineage>
</organism>
<keyword evidence="2" id="KW-0812">Transmembrane</keyword>
<dbReference type="GO" id="GO:0009055">
    <property type="term" value="F:electron transfer activity"/>
    <property type="evidence" value="ECO:0007669"/>
    <property type="project" value="InterPro"/>
</dbReference>
<keyword evidence="2" id="KW-0472">Membrane</keyword>
<name>A0A1V1P9X3_9BACT</name>
<gene>
    <name evidence="3" type="ORF">OMM_08091</name>
</gene>
<dbReference type="PANTHER" id="PTHR35038:SF8">
    <property type="entry name" value="C-TYPE POLYHEME CYTOCHROME OMCC"/>
    <property type="match status" value="1"/>
</dbReference>
<dbReference type="InterPro" id="IPR036909">
    <property type="entry name" value="Cyt_c-like_dom_sf"/>
</dbReference>
<dbReference type="SUPFAM" id="SSF46626">
    <property type="entry name" value="Cytochrome c"/>
    <property type="match status" value="1"/>
</dbReference>
<dbReference type="Gene3D" id="1.10.1130.10">
    <property type="entry name" value="Flavocytochrome C3, Chain A"/>
    <property type="match status" value="1"/>
</dbReference>
<dbReference type="PANTHER" id="PTHR35038">
    <property type="entry name" value="DISSIMILATORY SULFITE REDUCTASE SIRA"/>
    <property type="match status" value="1"/>
</dbReference>
<evidence type="ECO:0000313" key="3">
    <source>
        <dbReference type="EMBL" id="ETR71485.1"/>
    </source>
</evidence>